<keyword evidence="7" id="KW-0863">Zinc-finger</keyword>
<evidence type="ECO:0000313" key="12">
    <source>
        <dbReference type="Proteomes" id="UP000198287"/>
    </source>
</evidence>
<keyword evidence="5" id="KW-0479">Metal-binding</keyword>
<dbReference type="CDD" id="cd14279">
    <property type="entry name" value="CUE"/>
    <property type="match status" value="1"/>
</dbReference>
<dbReference type="Pfam" id="PF01485">
    <property type="entry name" value="IBR"/>
    <property type="match status" value="1"/>
</dbReference>
<dbReference type="InterPro" id="IPR002867">
    <property type="entry name" value="IBR_dom"/>
</dbReference>
<dbReference type="GO" id="GO:0061630">
    <property type="term" value="F:ubiquitin protein ligase activity"/>
    <property type="evidence" value="ECO:0007669"/>
    <property type="project" value="UniProtKB-EC"/>
</dbReference>
<proteinExistence type="predicted"/>
<evidence type="ECO:0000256" key="2">
    <source>
        <dbReference type="ARBA" id="ARBA00004906"/>
    </source>
</evidence>
<dbReference type="Gene3D" id="3.30.40.10">
    <property type="entry name" value="Zinc/RING finger domain, C3HC4 (zinc finger)"/>
    <property type="match status" value="1"/>
</dbReference>
<dbReference type="SMART" id="SM00647">
    <property type="entry name" value="IBR"/>
    <property type="match status" value="2"/>
</dbReference>
<dbReference type="STRING" id="158441.A0A226EEN7"/>
<gene>
    <name evidence="11" type="ORF">Fcan01_09534</name>
</gene>
<evidence type="ECO:0000256" key="6">
    <source>
        <dbReference type="ARBA" id="ARBA00022737"/>
    </source>
</evidence>
<keyword evidence="4" id="KW-0808">Transferase</keyword>
<organism evidence="11 12">
    <name type="scientific">Folsomia candida</name>
    <name type="common">Springtail</name>
    <dbReference type="NCBI Taxonomy" id="158441"/>
    <lineage>
        <taxon>Eukaryota</taxon>
        <taxon>Metazoa</taxon>
        <taxon>Ecdysozoa</taxon>
        <taxon>Arthropoda</taxon>
        <taxon>Hexapoda</taxon>
        <taxon>Collembola</taxon>
        <taxon>Entomobryomorpha</taxon>
        <taxon>Isotomoidea</taxon>
        <taxon>Isotomidae</taxon>
        <taxon>Proisotominae</taxon>
        <taxon>Folsomia</taxon>
    </lineage>
</organism>
<dbReference type="EMBL" id="LNIX01000004">
    <property type="protein sequence ID" value="OXA55534.1"/>
    <property type="molecule type" value="Genomic_DNA"/>
</dbReference>
<comment type="catalytic activity">
    <reaction evidence="1">
        <text>[E2 ubiquitin-conjugating enzyme]-S-ubiquitinyl-L-cysteine + [acceptor protein]-L-lysine = [E2 ubiquitin-conjugating enzyme]-L-cysteine + [acceptor protein]-N(6)-ubiquitinyl-L-lysine.</text>
        <dbReference type="EC" id="2.3.2.31"/>
    </reaction>
</comment>
<dbReference type="InterPro" id="IPR031127">
    <property type="entry name" value="E3_UB_ligase_RBR"/>
</dbReference>
<dbReference type="InterPro" id="IPR054694">
    <property type="entry name" value="Parkin-like_IBR"/>
</dbReference>
<keyword evidence="6" id="KW-0677">Repeat</keyword>
<evidence type="ECO:0000256" key="3">
    <source>
        <dbReference type="ARBA" id="ARBA00012251"/>
    </source>
</evidence>
<evidence type="ECO:0000256" key="7">
    <source>
        <dbReference type="ARBA" id="ARBA00022771"/>
    </source>
</evidence>
<evidence type="ECO:0000256" key="4">
    <source>
        <dbReference type="ARBA" id="ARBA00022679"/>
    </source>
</evidence>
<dbReference type="Proteomes" id="UP000198287">
    <property type="component" value="Unassembled WGS sequence"/>
</dbReference>
<feature type="domain" description="RING-type" evidence="10">
    <location>
        <begin position="143"/>
        <end position="355"/>
    </location>
</feature>
<dbReference type="EC" id="2.3.2.31" evidence="3"/>
<dbReference type="Gene3D" id="1.20.120.1750">
    <property type="match status" value="1"/>
</dbReference>
<keyword evidence="9" id="KW-0862">Zinc</keyword>
<dbReference type="Pfam" id="PF22605">
    <property type="entry name" value="IBR_2"/>
    <property type="match status" value="1"/>
</dbReference>
<keyword evidence="8" id="KW-0833">Ubl conjugation pathway</keyword>
<dbReference type="CDD" id="cd20354">
    <property type="entry name" value="Rcat_RBR_RNF14"/>
    <property type="match status" value="1"/>
</dbReference>
<sequence>MNVENGTVQMSPEESGTIFAVEDESCSDGDMDNEEYAYDQEEFDVDFQGQGDHETLPSIKFSADSLTNSEVEQDMDDLIEKVKQFVPPEVSLDTVKLVLDQNGWDFEKSITTLSNDENGVEGYCSKTHIPFPKGINSSPPLVAESICRICASPCKEYHPHGDCDSVVCLPCWKNWIRTSVMDDGRTCITCPVCPMFLEDRLIKELAADGKVVKRLTANSNRKFIQISKNYASCPAPACQFIFRSKLPLKSYSGWKPALCQCGGWACLECLSLWHGPMSCESLKIWLGLNGNNDLLTNQWIKANSKPCPKCSTNIEKTGGCNWMRCTNPGCGYNFCWICLQKAHDHTQGDTCSRFVSTQPPPVPGEVVNARFRQERYDFYSERYHNMITGGRFNHIQGFHIDQARTAFQQNSTPETDLKLLEDLPALLKQSKLTLGYAYGLIYLLENTAERSFFEDSLAFLQTKVDGLEWYLQYQIQIESPKQIRDFLWQNMKFCRDRISVMNTTSESNYKNGKWEFDPVIISHKTAK</sequence>
<evidence type="ECO:0000256" key="8">
    <source>
        <dbReference type="ARBA" id="ARBA00022786"/>
    </source>
</evidence>
<accession>A0A226EEN7</accession>
<dbReference type="SUPFAM" id="SSF57850">
    <property type="entry name" value="RING/U-box"/>
    <property type="match status" value="3"/>
</dbReference>
<keyword evidence="12" id="KW-1185">Reference proteome</keyword>
<reference evidence="11 12" key="1">
    <citation type="submission" date="2015-12" db="EMBL/GenBank/DDBJ databases">
        <title>The genome of Folsomia candida.</title>
        <authorList>
            <person name="Faddeeva A."/>
            <person name="Derks M.F."/>
            <person name="Anvar Y."/>
            <person name="Smit S."/>
            <person name="Van Straalen N."/>
            <person name="Roelofs D."/>
        </authorList>
    </citation>
    <scope>NUCLEOTIDE SEQUENCE [LARGE SCALE GENOMIC DNA]</scope>
    <source>
        <strain evidence="11 12">VU population</strain>
        <tissue evidence="11">Whole body</tissue>
    </source>
</reference>
<protein>
    <recommendedName>
        <fullName evidence="3">RBR-type E3 ubiquitin transferase</fullName>
        <ecNumber evidence="3">2.3.2.31</ecNumber>
    </recommendedName>
</protein>
<evidence type="ECO:0000256" key="1">
    <source>
        <dbReference type="ARBA" id="ARBA00001798"/>
    </source>
</evidence>
<dbReference type="InterPro" id="IPR044066">
    <property type="entry name" value="TRIAD_supradom"/>
</dbReference>
<evidence type="ECO:0000313" key="11">
    <source>
        <dbReference type="EMBL" id="OXA55534.1"/>
    </source>
</evidence>
<dbReference type="PANTHER" id="PTHR11685">
    <property type="entry name" value="RBR FAMILY RING FINGER AND IBR DOMAIN-CONTAINING"/>
    <property type="match status" value="1"/>
</dbReference>
<dbReference type="GO" id="GO:0008270">
    <property type="term" value="F:zinc ion binding"/>
    <property type="evidence" value="ECO:0007669"/>
    <property type="project" value="UniProtKB-KW"/>
</dbReference>
<dbReference type="AlphaFoldDB" id="A0A226EEN7"/>
<comment type="pathway">
    <text evidence="2">Protein modification; protein ubiquitination.</text>
</comment>
<dbReference type="GO" id="GO:0016567">
    <property type="term" value="P:protein ubiquitination"/>
    <property type="evidence" value="ECO:0007669"/>
    <property type="project" value="InterPro"/>
</dbReference>
<evidence type="ECO:0000259" key="10">
    <source>
        <dbReference type="PROSITE" id="PS51873"/>
    </source>
</evidence>
<dbReference type="InterPro" id="IPR047548">
    <property type="entry name" value="Rcat_RBR_RNF14"/>
</dbReference>
<dbReference type="PROSITE" id="PS51873">
    <property type="entry name" value="TRIAD"/>
    <property type="match status" value="1"/>
</dbReference>
<comment type="caution">
    <text evidence="11">The sequence shown here is derived from an EMBL/GenBank/DDBJ whole genome shotgun (WGS) entry which is preliminary data.</text>
</comment>
<dbReference type="OrthoDB" id="69641at2759"/>
<evidence type="ECO:0000256" key="9">
    <source>
        <dbReference type="ARBA" id="ARBA00022833"/>
    </source>
</evidence>
<evidence type="ECO:0000256" key="5">
    <source>
        <dbReference type="ARBA" id="ARBA00022723"/>
    </source>
</evidence>
<name>A0A226EEN7_FOLCA</name>
<dbReference type="InterPro" id="IPR013083">
    <property type="entry name" value="Znf_RING/FYVE/PHD"/>
</dbReference>